<evidence type="ECO:0000313" key="2">
    <source>
        <dbReference type="Proteomes" id="UP001385499"/>
    </source>
</evidence>
<keyword evidence="2" id="KW-1185">Reference proteome</keyword>
<comment type="caution">
    <text evidence="1">The sequence shown here is derived from an EMBL/GenBank/DDBJ whole genome shotgun (WGS) entry which is preliminary data.</text>
</comment>
<protein>
    <submittedName>
        <fullName evidence="1">Uncharacterized protein</fullName>
    </submittedName>
</protein>
<name>A0ABU8TQ08_9HYPH</name>
<dbReference type="Proteomes" id="UP001385499">
    <property type="component" value="Unassembled WGS sequence"/>
</dbReference>
<gene>
    <name evidence="1" type="ORF">V6575_19420</name>
</gene>
<sequence>MIHPDGSAEAIRPLALTMMSKAASPQGAENTATLPEDLGFKTVRAIKGQAVNKYTAQKFLDISEQLKALALNFQKPSCPNGADIRLTKYNLNGIFTVFFQLSSRFILQETRKIVNFSGYNFSAYPSLCQRNLIS</sequence>
<organism evidence="1 2">
    <name type="scientific">Roseibium algae</name>
    <dbReference type="NCBI Taxonomy" id="3123038"/>
    <lineage>
        <taxon>Bacteria</taxon>
        <taxon>Pseudomonadati</taxon>
        <taxon>Pseudomonadota</taxon>
        <taxon>Alphaproteobacteria</taxon>
        <taxon>Hyphomicrobiales</taxon>
        <taxon>Stappiaceae</taxon>
        <taxon>Roseibium</taxon>
    </lineage>
</organism>
<accession>A0ABU8TQ08</accession>
<dbReference type="RefSeq" id="WP_340276694.1">
    <property type="nucleotide sequence ID" value="NZ_JBAKIA010000016.1"/>
</dbReference>
<dbReference type="EMBL" id="JBAKIA010000016">
    <property type="protein sequence ID" value="MEJ8476268.1"/>
    <property type="molecule type" value="Genomic_DNA"/>
</dbReference>
<reference evidence="1 2" key="1">
    <citation type="submission" date="2024-02" db="EMBL/GenBank/DDBJ databases">
        <title>Roseibium algae sp. nov., isolated from marine alga (Grateloupia sp.), showing potential in myo-inositol conversion.</title>
        <authorList>
            <person name="Wang Y."/>
        </authorList>
    </citation>
    <scope>NUCLEOTIDE SEQUENCE [LARGE SCALE GENOMIC DNA]</scope>
    <source>
        <strain evidence="1 2">H3510</strain>
    </source>
</reference>
<proteinExistence type="predicted"/>
<evidence type="ECO:0000313" key="1">
    <source>
        <dbReference type="EMBL" id="MEJ8476268.1"/>
    </source>
</evidence>